<dbReference type="Gramene" id="EFJ08297">
    <property type="protein sequence ID" value="EFJ08297"/>
    <property type="gene ID" value="SELMODRAFT_429044"/>
</dbReference>
<dbReference type="PANTHER" id="PTHR11771">
    <property type="entry name" value="LIPOXYGENASE"/>
    <property type="match status" value="1"/>
</dbReference>
<dbReference type="AlphaFoldDB" id="D8T4V9"/>
<feature type="domain" description="Lipoxygenase" evidence="4">
    <location>
        <begin position="68"/>
        <end position="174"/>
    </location>
</feature>
<dbReference type="Pfam" id="PF00305">
    <property type="entry name" value="Lipoxygenase"/>
    <property type="match status" value="2"/>
</dbReference>
<dbReference type="GO" id="GO:0046872">
    <property type="term" value="F:metal ion binding"/>
    <property type="evidence" value="ECO:0007669"/>
    <property type="project" value="UniProtKB-KW"/>
</dbReference>
<dbReference type="PROSITE" id="PS51393">
    <property type="entry name" value="LIPOXYGENASE_3"/>
    <property type="match status" value="2"/>
</dbReference>
<evidence type="ECO:0000256" key="2">
    <source>
        <dbReference type="ARBA" id="ARBA00022964"/>
    </source>
</evidence>
<dbReference type="InterPro" id="IPR013819">
    <property type="entry name" value="LipOase_C"/>
</dbReference>
<keyword evidence="3" id="KW-0560">Oxidoreductase</keyword>
<dbReference type="InterPro" id="IPR036226">
    <property type="entry name" value="LipOase_C_sf"/>
</dbReference>
<accession>D8T4V9</accession>
<evidence type="ECO:0000313" key="5">
    <source>
        <dbReference type="EMBL" id="EFJ08297.1"/>
    </source>
</evidence>
<reference evidence="5 6" key="1">
    <citation type="journal article" date="2011" name="Science">
        <title>The Selaginella genome identifies genetic changes associated with the evolution of vascular plants.</title>
        <authorList>
            <person name="Banks J.A."/>
            <person name="Nishiyama T."/>
            <person name="Hasebe M."/>
            <person name="Bowman J.L."/>
            <person name="Gribskov M."/>
            <person name="dePamphilis C."/>
            <person name="Albert V.A."/>
            <person name="Aono N."/>
            <person name="Aoyama T."/>
            <person name="Ambrose B.A."/>
            <person name="Ashton N.W."/>
            <person name="Axtell M.J."/>
            <person name="Barker E."/>
            <person name="Barker M.S."/>
            <person name="Bennetzen J.L."/>
            <person name="Bonawitz N.D."/>
            <person name="Chapple C."/>
            <person name="Cheng C."/>
            <person name="Correa L.G."/>
            <person name="Dacre M."/>
            <person name="DeBarry J."/>
            <person name="Dreyer I."/>
            <person name="Elias M."/>
            <person name="Engstrom E.M."/>
            <person name="Estelle M."/>
            <person name="Feng L."/>
            <person name="Finet C."/>
            <person name="Floyd S.K."/>
            <person name="Frommer W.B."/>
            <person name="Fujita T."/>
            <person name="Gramzow L."/>
            <person name="Gutensohn M."/>
            <person name="Harholt J."/>
            <person name="Hattori M."/>
            <person name="Heyl A."/>
            <person name="Hirai T."/>
            <person name="Hiwatashi Y."/>
            <person name="Ishikawa M."/>
            <person name="Iwata M."/>
            <person name="Karol K.G."/>
            <person name="Koehler B."/>
            <person name="Kolukisaoglu U."/>
            <person name="Kubo M."/>
            <person name="Kurata T."/>
            <person name="Lalonde S."/>
            <person name="Li K."/>
            <person name="Li Y."/>
            <person name="Litt A."/>
            <person name="Lyons E."/>
            <person name="Manning G."/>
            <person name="Maruyama T."/>
            <person name="Michael T.P."/>
            <person name="Mikami K."/>
            <person name="Miyazaki S."/>
            <person name="Morinaga S."/>
            <person name="Murata T."/>
            <person name="Mueller-Roeber B."/>
            <person name="Nelson D.R."/>
            <person name="Obara M."/>
            <person name="Oguri Y."/>
            <person name="Olmstead R.G."/>
            <person name="Onodera N."/>
            <person name="Petersen B.L."/>
            <person name="Pils B."/>
            <person name="Prigge M."/>
            <person name="Rensing S.A."/>
            <person name="Riano-Pachon D.M."/>
            <person name="Roberts A.W."/>
            <person name="Sato Y."/>
            <person name="Scheller H.V."/>
            <person name="Schulz B."/>
            <person name="Schulz C."/>
            <person name="Shakirov E.V."/>
            <person name="Shibagaki N."/>
            <person name="Shinohara N."/>
            <person name="Shippen D.E."/>
            <person name="Soerensen I."/>
            <person name="Sotooka R."/>
            <person name="Sugimoto N."/>
            <person name="Sugita M."/>
            <person name="Sumikawa N."/>
            <person name="Tanurdzic M."/>
            <person name="Theissen G."/>
            <person name="Ulvskov P."/>
            <person name="Wakazuki S."/>
            <person name="Weng J.K."/>
            <person name="Willats W.W."/>
            <person name="Wipf D."/>
            <person name="Wolf P.G."/>
            <person name="Yang L."/>
            <person name="Zimmer A.D."/>
            <person name="Zhu Q."/>
            <person name="Mitros T."/>
            <person name="Hellsten U."/>
            <person name="Loque D."/>
            <person name="Otillar R."/>
            <person name="Salamov A."/>
            <person name="Schmutz J."/>
            <person name="Shapiro H."/>
            <person name="Lindquist E."/>
            <person name="Lucas S."/>
            <person name="Rokhsar D."/>
            <person name="Grigoriev I.V."/>
        </authorList>
    </citation>
    <scope>NUCLEOTIDE SEQUENCE [LARGE SCALE GENOMIC DNA]</scope>
</reference>
<dbReference type="Gene3D" id="1.20.245.10">
    <property type="entry name" value="Lipoxygenase-1, Domain 5"/>
    <property type="match status" value="2"/>
</dbReference>
<dbReference type="eggNOG" id="ENOG502QQSP">
    <property type="taxonomic scope" value="Eukaryota"/>
</dbReference>
<evidence type="ECO:0000259" key="4">
    <source>
        <dbReference type="PROSITE" id="PS51393"/>
    </source>
</evidence>
<name>D8T4V9_SELML</name>
<dbReference type="GO" id="GO:0034440">
    <property type="term" value="P:lipid oxidation"/>
    <property type="evidence" value="ECO:0007669"/>
    <property type="project" value="InterPro"/>
</dbReference>
<dbReference type="KEGG" id="smo:SELMODRAFT_429044"/>
<protein>
    <recommendedName>
        <fullName evidence="4">Lipoxygenase domain-containing protein</fullName>
    </recommendedName>
</protein>
<evidence type="ECO:0000256" key="3">
    <source>
        <dbReference type="ARBA" id="ARBA00023002"/>
    </source>
</evidence>
<keyword evidence="1" id="KW-0479">Metal-binding</keyword>
<feature type="domain" description="Lipoxygenase" evidence="4">
    <location>
        <begin position="1"/>
        <end position="37"/>
    </location>
</feature>
<evidence type="ECO:0000256" key="1">
    <source>
        <dbReference type="ARBA" id="ARBA00022723"/>
    </source>
</evidence>
<dbReference type="HOGENOM" id="CLU_1542713_0_0_1"/>
<sequence>MEPFKIATHRQLSILHPIYLLLIPHFNFKARQALINASGIITTGNGWTEHLECIEAMGDRLRRHFLHASVRDGTELQAWWQEIVSVGHADKKVGWTDMKTKANLIEALTTMIWIPSYHHNFGQCAYARFPVNRPTIAHKLNPDEDTEEYKQLQRNGEKFYLSSFSAKAEADDNH</sequence>
<keyword evidence="2" id="KW-0223">Dioxygenase</keyword>
<evidence type="ECO:0000313" key="6">
    <source>
        <dbReference type="Proteomes" id="UP000001514"/>
    </source>
</evidence>
<dbReference type="InParanoid" id="D8T4V9"/>
<dbReference type="EMBL" id="GL377675">
    <property type="protein sequence ID" value="EFJ08297.1"/>
    <property type="molecule type" value="Genomic_DNA"/>
</dbReference>
<dbReference type="InterPro" id="IPR000907">
    <property type="entry name" value="LipOase"/>
</dbReference>
<dbReference type="GO" id="GO:0016702">
    <property type="term" value="F:oxidoreductase activity, acting on single donors with incorporation of molecular oxygen, incorporation of two atoms of oxygen"/>
    <property type="evidence" value="ECO:0007669"/>
    <property type="project" value="InterPro"/>
</dbReference>
<dbReference type="Proteomes" id="UP000001514">
    <property type="component" value="Unassembled WGS sequence"/>
</dbReference>
<proteinExistence type="predicted"/>
<gene>
    <name evidence="5" type="ORF">SELMODRAFT_429044</name>
</gene>
<dbReference type="SUPFAM" id="SSF48484">
    <property type="entry name" value="Lipoxigenase"/>
    <property type="match status" value="1"/>
</dbReference>
<keyword evidence="6" id="KW-1185">Reference proteome</keyword>
<organism evidence="6">
    <name type="scientific">Selaginella moellendorffii</name>
    <name type="common">Spikemoss</name>
    <dbReference type="NCBI Taxonomy" id="88036"/>
    <lineage>
        <taxon>Eukaryota</taxon>
        <taxon>Viridiplantae</taxon>
        <taxon>Streptophyta</taxon>
        <taxon>Embryophyta</taxon>
        <taxon>Tracheophyta</taxon>
        <taxon>Lycopodiopsida</taxon>
        <taxon>Selaginellales</taxon>
        <taxon>Selaginellaceae</taxon>
        <taxon>Selaginella</taxon>
    </lineage>
</organism>
<dbReference type="STRING" id="88036.D8T4V9"/>